<sequence>MTKTQKLLIDTDPGVDDALALLMAMRHPRAEVVGITVTAGNVGIQHTTRNALSLVERCGLEVPVFVGTDRPLVWPPVDAAYVHGSDGFGDAGLAAPTRAPESEHAVQAILRLSREHAGELTLVTLGPLTNLALALRLDPSLPQRIPRLVVMGAAVTGLGNITPSAEFNIYFDPEAAKVVFDAWPAFELVDWEATLAHAMPDEQFGRWLAEGGELARFYDAISAQTRAFIRQHHDDTFHSADALAMAVVLEPEIGSEVRLRRVEVEVAQSLYRGATRVDWDGRDPRGPNAAIVGRIDLPRFHALLRTALGLA</sequence>
<dbReference type="Gene3D" id="3.90.245.10">
    <property type="entry name" value="Ribonucleoside hydrolase-like"/>
    <property type="match status" value="1"/>
</dbReference>
<dbReference type="Pfam" id="PF01156">
    <property type="entry name" value="IU_nuc_hydro"/>
    <property type="match status" value="1"/>
</dbReference>
<evidence type="ECO:0000259" key="1">
    <source>
        <dbReference type="Pfam" id="PF01156"/>
    </source>
</evidence>
<dbReference type="RefSeq" id="WP_176764238.1">
    <property type="nucleotide sequence ID" value="NZ_FNAG01000014.1"/>
</dbReference>
<dbReference type="Proteomes" id="UP000199603">
    <property type="component" value="Unassembled WGS sequence"/>
</dbReference>
<dbReference type="SUPFAM" id="SSF53590">
    <property type="entry name" value="Nucleoside hydrolase"/>
    <property type="match status" value="1"/>
</dbReference>
<protein>
    <submittedName>
        <fullName evidence="2">Purine nucleosidase</fullName>
    </submittedName>
</protein>
<dbReference type="PANTHER" id="PTHR46190:SF1">
    <property type="entry name" value="SI:CH211-201H21.5"/>
    <property type="match status" value="1"/>
</dbReference>
<dbReference type="GO" id="GO:0016799">
    <property type="term" value="F:hydrolase activity, hydrolyzing N-glycosyl compounds"/>
    <property type="evidence" value="ECO:0007669"/>
    <property type="project" value="InterPro"/>
</dbReference>
<dbReference type="InterPro" id="IPR052775">
    <property type="entry name" value="IUN_hydrolase"/>
</dbReference>
<dbReference type="InterPro" id="IPR001910">
    <property type="entry name" value="Inosine/uridine_hydrolase_dom"/>
</dbReference>
<reference evidence="2 3" key="1">
    <citation type="submission" date="2016-10" db="EMBL/GenBank/DDBJ databases">
        <authorList>
            <person name="de Groot N.N."/>
        </authorList>
    </citation>
    <scope>NUCLEOTIDE SEQUENCE [LARGE SCALE GENOMIC DNA]</scope>
    <source>
        <strain evidence="2 3">DSM 16957</strain>
    </source>
</reference>
<dbReference type="InterPro" id="IPR036452">
    <property type="entry name" value="Ribo_hydro-like"/>
</dbReference>
<feature type="domain" description="Inosine/uridine-preferring nucleoside hydrolase" evidence="1">
    <location>
        <begin position="7"/>
        <end position="301"/>
    </location>
</feature>
<dbReference type="CDD" id="cd02649">
    <property type="entry name" value="nuc_hydro_CeIAG"/>
    <property type="match status" value="1"/>
</dbReference>
<accession>A0A1G6ZJA6</accession>
<dbReference type="PANTHER" id="PTHR46190">
    <property type="entry name" value="SI:CH211-201H21.5-RELATED"/>
    <property type="match status" value="1"/>
</dbReference>
<dbReference type="EMBL" id="FNAG01000014">
    <property type="protein sequence ID" value="SDE02824.1"/>
    <property type="molecule type" value="Genomic_DNA"/>
</dbReference>
<proteinExistence type="predicted"/>
<name>A0A1G6ZJA6_9GAMM</name>
<evidence type="ECO:0000313" key="2">
    <source>
        <dbReference type="EMBL" id="SDE02824.1"/>
    </source>
</evidence>
<dbReference type="AlphaFoldDB" id="A0A1G6ZJA6"/>
<gene>
    <name evidence="2" type="ORF">SAMN04488509_11443</name>
</gene>
<dbReference type="STRING" id="265719.SAMN04488509_11443"/>
<evidence type="ECO:0000313" key="3">
    <source>
        <dbReference type="Proteomes" id="UP000199603"/>
    </source>
</evidence>
<keyword evidence="3" id="KW-1185">Reference proteome</keyword>
<organism evidence="2 3">
    <name type="scientific">Aquimonas voraii</name>
    <dbReference type="NCBI Taxonomy" id="265719"/>
    <lineage>
        <taxon>Bacteria</taxon>
        <taxon>Pseudomonadati</taxon>
        <taxon>Pseudomonadota</taxon>
        <taxon>Gammaproteobacteria</taxon>
        <taxon>Lysobacterales</taxon>
        <taxon>Lysobacteraceae</taxon>
        <taxon>Aquimonas</taxon>
    </lineage>
</organism>